<dbReference type="AlphaFoldDB" id="A0A4Y7ISG0"/>
<dbReference type="GO" id="GO:0010206">
    <property type="term" value="P:photosystem II repair"/>
    <property type="evidence" value="ECO:0007669"/>
    <property type="project" value="InterPro"/>
</dbReference>
<dbReference type="OrthoDB" id="1924976at2759"/>
<dbReference type="Gramene" id="RZC50439">
    <property type="protein sequence ID" value="RZC50439"/>
    <property type="gene ID" value="C5167_018858"/>
</dbReference>
<evidence type="ECO:0000259" key="2">
    <source>
        <dbReference type="Pfam" id="PF20675"/>
    </source>
</evidence>
<organism evidence="3 4">
    <name type="scientific">Papaver somniferum</name>
    <name type="common">Opium poppy</name>
    <dbReference type="NCBI Taxonomy" id="3469"/>
    <lineage>
        <taxon>Eukaryota</taxon>
        <taxon>Viridiplantae</taxon>
        <taxon>Streptophyta</taxon>
        <taxon>Embryophyta</taxon>
        <taxon>Tracheophyta</taxon>
        <taxon>Spermatophyta</taxon>
        <taxon>Magnoliopsida</taxon>
        <taxon>Ranunculales</taxon>
        <taxon>Papaveraceae</taxon>
        <taxon>Papaveroideae</taxon>
        <taxon>Papaver</taxon>
    </lineage>
</organism>
<evidence type="ECO:0000313" key="4">
    <source>
        <dbReference type="Proteomes" id="UP000316621"/>
    </source>
</evidence>
<feature type="signal peptide" evidence="1">
    <location>
        <begin position="1"/>
        <end position="28"/>
    </location>
</feature>
<dbReference type="Pfam" id="PF20675">
    <property type="entry name" value="MPH2"/>
    <property type="match status" value="1"/>
</dbReference>
<sequence length="225" mass="24139">MATAFLSTAKTLFLPSLLSSSSLTSSTAIATQNVRTSSSSLKVTLCKATSQTPTLTKRNLAFSLTATFSLLLTGNGLLGANAAILEADDDLELLEKVKQDRKKRLEQQEIISSAGNEKEYLQDLIYKLSKVGQAIENNDLSAASSVLSPRNKNDWQQKVNEAFAKLSSSPEEKTEVDTFNSSLSTLISSVTQNDINSAKTAFLSSAVALEKWTVLTGLVGQLKGI</sequence>
<protein>
    <recommendedName>
        <fullName evidence="2">Maintenance of Photosystem II under High light 2 C-terminal domain-containing protein</fullName>
    </recommendedName>
</protein>
<keyword evidence="1" id="KW-0732">Signal</keyword>
<accession>A0A4Y7ISG0</accession>
<dbReference type="PANTHER" id="PTHR35742:SF1">
    <property type="entry name" value="THYLAKOID LUMENAL 16.5 KDA PROTEIN, CHLOROPLASTIC"/>
    <property type="match status" value="1"/>
</dbReference>
<gene>
    <name evidence="3" type="ORF">C5167_018858</name>
</gene>
<feature type="domain" description="Maintenance of Photosystem II under High light 2 C-terminal" evidence="2">
    <location>
        <begin position="120"/>
        <end position="225"/>
    </location>
</feature>
<dbReference type="InterPro" id="IPR038862">
    <property type="entry name" value="MPH2"/>
</dbReference>
<feature type="chain" id="PRO_5021281150" description="Maintenance of Photosystem II under High light 2 C-terminal domain-containing protein" evidence="1">
    <location>
        <begin position="29"/>
        <end position="225"/>
    </location>
</feature>
<name>A0A4Y7ISG0_PAPSO</name>
<evidence type="ECO:0000313" key="3">
    <source>
        <dbReference type="EMBL" id="RZC50439.1"/>
    </source>
</evidence>
<dbReference type="Proteomes" id="UP000316621">
    <property type="component" value="Chromosome 2"/>
</dbReference>
<dbReference type="InterPro" id="IPR049072">
    <property type="entry name" value="MPH2_C"/>
</dbReference>
<reference evidence="3 4" key="1">
    <citation type="journal article" date="2018" name="Science">
        <title>The opium poppy genome and morphinan production.</title>
        <authorList>
            <person name="Guo L."/>
            <person name="Winzer T."/>
            <person name="Yang X."/>
            <person name="Li Y."/>
            <person name="Ning Z."/>
            <person name="He Z."/>
            <person name="Teodor R."/>
            <person name="Lu Y."/>
            <person name="Bowser T.A."/>
            <person name="Graham I.A."/>
            <person name="Ye K."/>
        </authorList>
    </citation>
    <scope>NUCLEOTIDE SEQUENCE [LARGE SCALE GENOMIC DNA]</scope>
    <source>
        <strain evidence="4">cv. HN1</strain>
        <tissue evidence="3">Leaves</tissue>
    </source>
</reference>
<evidence type="ECO:0000256" key="1">
    <source>
        <dbReference type="SAM" id="SignalP"/>
    </source>
</evidence>
<dbReference type="EMBL" id="CM010716">
    <property type="protein sequence ID" value="RZC50439.1"/>
    <property type="molecule type" value="Genomic_DNA"/>
</dbReference>
<dbReference type="PANTHER" id="PTHR35742">
    <property type="entry name" value="THYLAKOID LUMENAL 16.5 KDA PROTEIN, CHLOROPLASTIC"/>
    <property type="match status" value="1"/>
</dbReference>
<proteinExistence type="predicted"/>
<keyword evidence="4" id="KW-1185">Reference proteome</keyword>
<dbReference type="OMA" id="WIANVKE"/>